<reference evidence="1" key="1">
    <citation type="submission" date="2020-04" db="EMBL/GenBank/DDBJ databases">
        <authorList>
            <person name="Alioto T."/>
            <person name="Alioto T."/>
            <person name="Gomez Garrido J."/>
        </authorList>
    </citation>
    <scope>NUCLEOTIDE SEQUENCE</scope>
    <source>
        <strain evidence="1">A484AB</strain>
    </source>
</reference>
<dbReference type="EMBL" id="CACRXK020023255">
    <property type="protein sequence ID" value="CAB4037586.1"/>
    <property type="molecule type" value="Genomic_DNA"/>
</dbReference>
<dbReference type="OrthoDB" id="2286242at2759"/>
<evidence type="ECO:0000313" key="2">
    <source>
        <dbReference type="Proteomes" id="UP001152795"/>
    </source>
</evidence>
<dbReference type="AlphaFoldDB" id="A0A6S7JXD7"/>
<dbReference type="PANTHER" id="PTHR33244">
    <property type="entry name" value="INTEGRASE CATALYTIC DOMAIN-CONTAINING PROTEIN-RELATED"/>
    <property type="match status" value="1"/>
</dbReference>
<comment type="caution">
    <text evidence="1">The sequence shown here is derived from an EMBL/GenBank/DDBJ whole genome shotgun (WGS) entry which is preliminary data.</text>
</comment>
<sequence length="113" mass="13174">MGRRLRSSMPSSTDQLLPKTVNPAIVQTRLKQKQAQQKKYYDRSSRPLEYLSEGDDVYVQHEGRWKPAIITSKAGTPRSFNIVTEDGAQYRRNRIHLFINLINTSFQRTLTYD</sequence>
<organism evidence="1 2">
    <name type="scientific">Paramuricea clavata</name>
    <name type="common">Red gorgonian</name>
    <name type="synonym">Violescent sea-whip</name>
    <dbReference type="NCBI Taxonomy" id="317549"/>
    <lineage>
        <taxon>Eukaryota</taxon>
        <taxon>Metazoa</taxon>
        <taxon>Cnidaria</taxon>
        <taxon>Anthozoa</taxon>
        <taxon>Octocorallia</taxon>
        <taxon>Malacalcyonacea</taxon>
        <taxon>Plexauridae</taxon>
        <taxon>Paramuricea</taxon>
    </lineage>
</organism>
<protein>
    <submittedName>
        <fullName evidence="1">Uncharacterized protein</fullName>
    </submittedName>
</protein>
<gene>
    <name evidence="1" type="ORF">PACLA_8A051731</name>
</gene>
<dbReference type="Proteomes" id="UP001152795">
    <property type="component" value="Unassembled WGS sequence"/>
</dbReference>
<proteinExistence type="predicted"/>
<keyword evidence="2" id="KW-1185">Reference proteome</keyword>
<evidence type="ECO:0000313" key="1">
    <source>
        <dbReference type="EMBL" id="CAB4037586.1"/>
    </source>
</evidence>
<dbReference type="PANTHER" id="PTHR33244:SF3">
    <property type="entry name" value="PEPTIDASE A2 DOMAIN-CONTAINING PROTEIN"/>
    <property type="match status" value="1"/>
</dbReference>
<accession>A0A6S7JXD7</accession>
<name>A0A6S7JXD7_PARCT</name>